<evidence type="ECO:0000313" key="1">
    <source>
        <dbReference type="EMBL" id="TCL57083.1"/>
    </source>
</evidence>
<accession>A0A4R1QV34</accession>
<name>A0A4R1QV34_9FIRM</name>
<organism evidence="1 2">
    <name type="scientific">Allofournierella massiliensis</name>
    <dbReference type="NCBI Taxonomy" id="1650663"/>
    <lineage>
        <taxon>Bacteria</taxon>
        <taxon>Bacillati</taxon>
        <taxon>Bacillota</taxon>
        <taxon>Clostridia</taxon>
        <taxon>Eubacteriales</taxon>
        <taxon>Oscillospiraceae</taxon>
        <taxon>Allofournierella</taxon>
    </lineage>
</organism>
<reference evidence="1 2" key="1">
    <citation type="submission" date="2019-03" db="EMBL/GenBank/DDBJ databases">
        <title>Genomic Encyclopedia of Type Strains, Phase IV (KMG-IV): sequencing the most valuable type-strain genomes for metagenomic binning, comparative biology and taxonomic classification.</title>
        <authorList>
            <person name="Goeker M."/>
        </authorList>
    </citation>
    <scope>NUCLEOTIDE SEQUENCE [LARGE SCALE GENOMIC DNA]</scope>
    <source>
        <strain evidence="1 2">DSM 100451</strain>
    </source>
</reference>
<dbReference type="EMBL" id="SLUM01000011">
    <property type="protein sequence ID" value="TCL57083.1"/>
    <property type="molecule type" value="Genomic_DNA"/>
</dbReference>
<dbReference type="RefSeq" id="WP_058963338.1">
    <property type="nucleotide sequence ID" value="NZ_CABKVM010000014.1"/>
</dbReference>
<proteinExistence type="predicted"/>
<comment type="caution">
    <text evidence="1">The sequence shown here is derived from an EMBL/GenBank/DDBJ whole genome shotgun (WGS) entry which is preliminary data.</text>
</comment>
<dbReference type="Proteomes" id="UP000295184">
    <property type="component" value="Unassembled WGS sequence"/>
</dbReference>
<dbReference type="AlphaFoldDB" id="A0A4R1QV34"/>
<protein>
    <submittedName>
        <fullName evidence="1">Transposon-encoded protein TnpV</fullName>
    </submittedName>
</protein>
<evidence type="ECO:0000313" key="2">
    <source>
        <dbReference type="Proteomes" id="UP000295184"/>
    </source>
</evidence>
<dbReference type="InterPro" id="IPR026989">
    <property type="entry name" value="TnpV"/>
</dbReference>
<sequence length="117" mass="13908">MQYTNVNGYLLPNLISTDTVRPIGRYGEMRRQFLENHRPDMLDRLLLEDRLNRHLSQVDEEARQAVQECVARMARQQQVDEALKRANPMEWVRRMNLIRDAVEQAILPEFLYPEALE</sequence>
<dbReference type="STRING" id="1650663.GCA_001486665_00836"/>
<dbReference type="OrthoDB" id="9791178at2"/>
<gene>
    <name evidence="1" type="ORF">EDD77_11178</name>
</gene>
<dbReference type="Pfam" id="PF14198">
    <property type="entry name" value="TnpV"/>
    <property type="match status" value="1"/>
</dbReference>